<dbReference type="EMBL" id="JAEFBJ010000001">
    <property type="protein sequence ID" value="KAG7656052.1"/>
    <property type="molecule type" value="Genomic_DNA"/>
</dbReference>
<keyword evidence="14" id="KW-0233">DNA recombination</keyword>
<feature type="region of interest" description="Disordered" evidence="16">
    <location>
        <begin position="1626"/>
        <end position="1676"/>
    </location>
</feature>
<feature type="compositionally biased region" description="Basic and acidic residues" evidence="16">
    <location>
        <begin position="4316"/>
        <end position="4326"/>
    </location>
</feature>
<keyword evidence="1" id="KW-0645">Protease</keyword>
<evidence type="ECO:0000256" key="14">
    <source>
        <dbReference type="ARBA" id="ARBA00023172"/>
    </source>
</evidence>
<dbReference type="PROSITE" id="PS50994">
    <property type="entry name" value="INTEGRASE"/>
    <property type="match status" value="3"/>
</dbReference>
<evidence type="ECO:0000256" key="13">
    <source>
        <dbReference type="ARBA" id="ARBA00023125"/>
    </source>
</evidence>
<protein>
    <submittedName>
        <fullName evidence="20">Integrase catalytic core</fullName>
    </submittedName>
</protein>
<evidence type="ECO:0000256" key="8">
    <source>
        <dbReference type="ARBA" id="ARBA00022801"/>
    </source>
</evidence>
<dbReference type="InterPro" id="IPR056924">
    <property type="entry name" value="SH3_Tf2-1"/>
</dbReference>
<feature type="domain" description="Reverse transcriptase" evidence="18">
    <location>
        <begin position="547"/>
        <end position="726"/>
    </location>
</feature>
<feature type="region of interest" description="Disordered" evidence="16">
    <location>
        <begin position="10"/>
        <end position="43"/>
    </location>
</feature>
<evidence type="ECO:0000256" key="3">
    <source>
        <dbReference type="ARBA" id="ARBA00022695"/>
    </source>
</evidence>
<dbReference type="GO" id="GO:0046872">
    <property type="term" value="F:metal ion binding"/>
    <property type="evidence" value="ECO:0007669"/>
    <property type="project" value="UniProtKB-KW"/>
</dbReference>
<evidence type="ECO:0000256" key="10">
    <source>
        <dbReference type="ARBA" id="ARBA00022908"/>
    </source>
</evidence>
<evidence type="ECO:0000256" key="9">
    <source>
        <dbReference type="ARBA" id="ARBA00022842"/>
    </source>
</evidence>
<dbReference type="InterPro" id="IPR041577">
    <property type="entry name" value="RT_RNaseH_2"/>
</dbReference>
<keyword evidence="4" id="KW-0540">Nuclease</keyword>
<evidence type="ECO:0000259" key="19">
    <source>
        <dbReference type="PROSITE" id="PS50994"/>
    </source>
</evidence>
<evidence type="ECO:0000259" key="18">
    <source>
        <dbReference type="PROSITE" id="PS50878"/>
    </source>
</evidence>
<feature type="domain" description="Reverse transcriptase" evidence="18">
    <location>
        <begin position="1969"/>
        <end position="2148"/>
    </location>
</feature>
<feature type="domain" description="Chromo" evidence="17">
    <location>
        <begin position="4193"/>
        <end position="4226"/>
    </location>
</feature>
<keyword evidence="15" id="KW-0511">Multifunctional enzyme</keyword>
<evidence type="ECO:0000256" key="12">
    <source>
        <dbReference type="ARBA" id="ARBA00022932"/>
    </source>
</evidence>
<evidence type="ECO:0000256" key="6">
    <source>
        <dbReference type="ARBA" id="ARBA00022750"/>
    </source>
</evidence>
<organism evidence="20 21">
    <name type="scientific">Arabidopsis suecica</name>
    <name type="common">Swedish thale-cress</name>
    <name type="synonym">Cardaminopsis suecica</name>
    <dbReference type="NCBI Taxonomy" id="45249"/>
    <lineage>
        <taxon>Eukaryota</taxon>
        <taxon>Viridiplantae</taxon>
        <taxon>Streptophyta</taxon>
        <taxon>Embryophyta</taxon>
        <taxon>Tracheophyta</taxon>
        <taxon>Spermatophyta</taxon>
        <taxon>Magnoliopsida</taxon>
        <taxon>eudicotyledons</taxon>
        <taxon>Gunneridae</taxon>
        <taxon>Pentapetalae</taxon>
        <taxon>rosids</taxon>
        <taxon>malvids</taxon>
        <taxon>Brassicales</taxon>
        <taxon>Brassicaceae</taxon>
        <taxon>Camelineae</taxon>
        <taxon>Arabidopsis</taxon>
    </lineage>
</organism>
<feature type="region of interest" description="Disordered" evidence="16">
    <location>
        <begin position="4303"/>
        <end position="4326"/>
    </location>
</feature>
<feature type="compositionally biased region" description="Polar residues" evidence="16">
    <location>
        <begin position="1445"/>
        <end position="1455"/>
    </location>
</feature>
<accession>A0A8T2HAQ1</accession>
<keyword evidence="13" id="KW-0238">DNA-binding</keyword>
<dbReference type="InterPro" id="IPR050951">
    <property type="entry name" value="Retrovirus_Pol_polyprotein"/>
</dbReference>
<dbReference type="FunFam" id="3.30.70.270:FF:000020">
    <property type="entry name" value="Transposon Tf2-6 polyprotein-like Protein"/>
    <property type="match status" value="3"/>
</dbReference>
<feature type="compositionally biased region" description="Polar residues" evidence="16">
    <location>
        <begin position="1649"/>
        <end position="1665"/>
    </location>
</feature>
<feature type="domain" description="Chromo" evidence="17">
    <location>
        <begin position="2771"/>
        <end position="2804"/>
    </location>
</feature>
<dbReference type="Pfam" id="PF08284">
    <property type="entry name" value="RVP_2"/>
    <property type="match status" value="3"/>
</dbReference>
<dbReference type="GO" id="GO:0006310">
    <property type="term" value="P:DNA recombination"/>
    <property type="evidence" value="ECO:0007669"/>
    <property type="project" value="UniProtKB-KW"/>
</dbReference>
<evidence type="ECO:0000313" key="20">
    <source>
        <dbReference type="EMBL" id="KAG7656052.1"/>
    </source>
</evidence>
<dbReference type="Pfam" id="PF17919">
    <property type="entry name" value="RT_RNaseH_2"/>
    <property type="match status" value="3"/>
</dbReference>
<feature type="region of interest" description="Disordered" evidence="16">
    <location>
        <begin position="2856"/>
        <end position="2887"/>
    </location>
</feature>
<keyword evidence="12" id="KW-0239">DNA-directed DNA polymerase</keyword>
<dbReference type="GO" id="GO:0015074">
    <property type="term" value="P:DNA integration"/>
    <property type="evidence" value="ECO:0007669"/>
    <property type="project" value="UniProtKB-KW"/>
</dbReference>
<dbReference type="InterPro" id="IPR000953">
    <property type="entry name" value="Chromo/chromo_shadow_dom"/>
</dbReference>
<feature type="compositionally biased region" description="Polar residues" evidence="16">
    <location>
        <begin position="3071"/>
        <end position="3087"/>
    </location>
</feature>
<dbReference type="GO" id="GO:0003677">
    <property type="term" value="F:DNA binding"/>
    <property type="evidence" value="ECO:0007669"/>
    <property type="project" value="UniProtKB-KW"/>
</dbReference>
<dbReference type="Pfam" id="PF00078">
    <property type="entry name" value="RVT_1"/>
    <property type="match status" value="3"/>
</dbReference>
<dbReference type="InterPro" id="IPR025886">
    <property type="entry name" value="PP2-like"/>
</dbReference>
<keyword evidence="2" id="KW-0808">Transferase</keyword>
<feature type="region of interest" description="Disordered" evidence="16">
    <location>
        <begin position="3048"/>
        <end position="3098"/>
    </location>
</feature>
<comment type="caution">
    <text evidence="20">The sequence shown here is derived from an EMBL/GenBank/DDBJ whole genome shotgun (WGS) entry which is preliminary data.</text>
</comment>
<dbReference type="GO" id="GO:0003964">
    <property type="term" value="F:RNA-directed DNA polymerase activity"/>
    <property type="evidence" value="ECO:0007669"/>
    <property type="project" value="UniProtKB-KW"/>
</dbReference>
<keyword evidence="21" id="KW-1185">Reference proteome</keyword>
<keyword evidence="7" id="KW-0255">Endonuclease</keyword>
<evidence type="ECO:0000256" key="1">
    <source>
        <dbReference type="ARBA" id="ARBA00022670"/>
    </source>
</evidence>
<dbReference type="CDD" id="cd09274">
    <property type="entry name" value="RNase_HI_RT_Ty3"/>
    <property type="match status" value="3"/>
</dbReference>
<evidence type="ECO:0000256" key="7">
    <source>
        <dbReference type="ARBA" id="ARBA00022759"/>
    </source>
</evidence>
<proteinExistence type="predicted"/>
<sequence>MQHMLEQIQLRLPPLGPNRDSPEPSSTNQSYSQDCRHQSPPSLPAICHQELGPSSRENLLKNSEMPIFDGLNIYGWISLSERYFRIGGFSDKEKLDLVSVHLAGDALGWFNWEINRSPFLNWFQFKDRLLLRFGNLRIKGPSQSLFCIKQVGSVADYVRLFEDLSAQELVYMMKPQSLPEMVAVAMFMESSYLRKAMKPDLVEIEPEHSRRSPQSTGVVTWKGKQVVSDTSKAPEKQGSSMAQRPQKHHSNADLDDMRRRGICFKCQGKWVRGHVCPQKELQILTVLDDYLVEVIQEHIPIDELEVVPAGEVMELSYSSYMGLSSPSTTKLRGVINHGEVSMLIDSGATHNFITPAMAKRLGLQVRNNKNLTIVLGTGVTATGSGVCTQLGFSVQGWSFVSDFIVLKLGQVDVILGLYWLRTLGDCQVNWQRQEFSFTYNDQKVSLLGEPELARITSSLQHMSPFDDEEEVLGCSSLHQDSAVLPVEVSEVLLQFAHIFEEPKGLPPVRGREHSILLADGVTAVSVRPYRYSHAQKAVMETLVADMLQAGIIRPSHSPFSSSVLLVEKKDNSWRFCVDYRALNRATIPDKFPIPVIDQRLDELYGAVIFSKFDLRVGYHQIRMRELDIEKTAFRTIDGHYEFLVMPFGLSNAPATFQGLMNEIFRPYLRKFVLVFFDDILVYSKDLKSHVEHLRIVMKVLEEHQLFANLKKCSFAQSQVDYLGHIISADGVSTDPSKTTAMSRWPVPRTIKELRGFLGLTGYYRRFVQGYGAITRPLTELLRKDCFEWSLAAQEAFDMLKKAMTSAPVLSLPNFTKVFVVEADASGFGLGAVLMQDKKPIAFFSHGLTAREQLKPAYERELMAIVLAIQKWKHYLLGIRFVVHTDQKSLKFLLEQRDVSMDYQKWLVKLLPYDFEILYKPGIDNKAADGLSRISQAALTVSRMDLFALTVPSVLQLQDIYRDIDESDELQKLLSEDPQSLAHKGYTIKEGKLWYKNRLVLPSDSKFIPLILEVFHNSQLGGHSGVLKTVKRIQLSFHWSGLVKHVQKYVSECAVCQTHKTSTLSLTGLLQPLPIPSKVWEDINMDFVEGLPTSQGLNAILVVVDRLSKYGHFVGLLHPFTAADVATTFVHEVVRLHAGTKLKYNTAFHPETDGQTEVLNRCLETYLRCFASAHPRTWAKFVPWAELWYNTSFHTSLKATPFKVVYGRDPPPLLQYEAHSTQNFELEKMLVERDLMLTDIKAHLVHAQQLMKNNADKHRRDVEFAVDSWVYLELRPYRQQSVVCQKLSAKFFGPFKVLERVGKAAYRLELPAESKIHPVFHVSQLKQVLGSHHQVLPLPSSFSAQDELVLSPEAVVDTPYNQEGKLEALVVWRGLPPHETSWENFKELQRQFPLLSLEDKLVVEEGGIDRPHQFHEEKARSKAMQHMLEQIQLRLPPLGPNRDSPEPSSTNQSYSQDCRHQSPPSLPAICHQELGPSSRENLLKNSEMPIFDGLNIYGWISLSERYFRIGGFSDKEKLDLVSVHLAGDALGWFNWEINRSPFLNWFQFKDRLLLRFGNLRIKGPSQSLFCIKQVGSVADYVRLFEDLSAQELVYMMKPQSLPEMVAVAMFMESSYLRKAMKPDLVEIEPEHSRRSPQSTGVVTWKGKQVVSDTSKAPEKQGSSMAQRPQKHHSNADLDDMRRRGICFKCQGKWVRGHVCPQKELQILTVLDDYLVEVIQEHIPIDELEVVPAGEVMELSYSSYMGLSSPSTTKLRGVINHGEVSMLIDSGATHNFITPAMAKRLGLQVRNNKNLTIVLGTGVTATGSGVCTQLGFSVQGWSFVSDFIVLKLGQVDVILGLYWLRTLGDCQVNWQRQKFSFTYNDQKVSLLGEPELARITSSLQHMSPFDDEEEVLGCSSLHQDSAVLPVEVSEVLLQFAHIFEEPKGLPPVRGREHSILLADGVTAVSVRPYRYSHAQKAVMETLVADMLQAGIIRPSHSPFSSSVLLVEKKDNSWRFCVDYRALNRATIPDKFPIPVIDQRLDELYGAVIFSKFDLRVGYHQIRMRELDIEKTAFRTIDGHYEFLVMPFGLSNAPATFQGLMNEIFRPYLRKFVLVFFDDILVYSKDLKSHVEHLRIVMKVLEEHQLFANLKKCSFAQSQVDYLGHIISADGVSTDPSKTTAMSRWPVPRTIKELRGFLGLTGYYRRFVQGYGAITRPLTELLRKDCFEWSLAAQEAFDMLKKAMTSAPVLSLPNFTKVFVVEADASGFGLGAVLMQDKKPIAFFSHGLTAREQLKPAYERELMAIVLAIQKWKHYLLGIRFVVHTDQKSLKFLLEQRDVSMDYQKWLVKLLPYDFEILYKPGIDNKAADGLSRISQAALTVSRMDLFALTVPSVLQLQDIYRDIDESDELQKLLSEDPQSLAHKGYTIKEGKLWYKNRLVLPSDSKFIPLILEVFHNSQLGGHSGVLKTVKRIQLSFHWSGLVKHVQKYVSECAVCQTHKTSTLSLTGLLQPLPIPSKVWEDINMDFVEGLPTSQGLNAILVVVDRLSKYGHFVGLLHPFTAADVATTFVHEVVRLHAGTKLKYNTAFHPETDGQTEVLNRCLETYLRCFASAHPRTWAKFVPWAELWYNTSFHTSLKATPFKVVYGRDPPPLLQYEAHSTQNFELEKMLVERDLMLTDIKAHLVHAQQLMKNNADKHRRDVEFAVDSWVYLELRPYRQQSVVCQKLSAKFFGPFKVLERVGKAAYRLELPAESKIHPVFHVSQLKQVLGSHHQVLPLPSSFSAQDELVLSPEAVVDTPYNQEGKLEALVVWRGLPPHETSWENFKELQRQFPLLSLEDKLVVEEGGIDRPHQFHEEKARSKAMQHMLEQIQLRLPPLGPNRDSPEPSSTNQSYSQDCRHQSPPSLPAICHQELGPSSRENLLKNSEMPIFDGLNIYGWISLSERYFRIGGFSDKEKLDLVSVHLAGDALGWFNWEINRSPFLNWFQFKDRLLLRFGNLRIKGPSQSLFCIKQVGSVADYVRLFEDLSAQELVYMMKPQSLPEMVAVAMFMESSYLRKAMKPDLVEIEPEHSRRSPQSTGVVTWKGKQVVSDTSKAPEKQGSSMAQRPQKHHSNADLDDMRRRGICFKCQGKWVRGHVCPQKELQILTVLDDYLVEVIQEHIPIDELEVVPAGEVMELSYSSYMGLSSPSTTKLRGVINHGEVSMLIDSGATHNFITPTMAKRLGLQVRNNKNLTIVLGTGVTATGSGVCTQLGFSVQGWSFVSDFIVLKLGQVDVILGLYWLRTLGDCQVNWQRQEFSFTYNDQKVSLLGEPELARITSSLQHMSPFDDEEEVLGCSSLHQDSAVLPVEVSEVLLQFAHIFEEPKGLPPVRGREHSILLADGVTAVSVRPYRYSHAQKAVMETLVADMLQAGIIRPSHSPFSSSVLLVEKKDNSWRFCVDYRALNRATIPDKFPIPVIDQRLDELYGAVIFSKFDLRVGYHQIRMRELDIEKTAFRTIDGHYEFLVMPFGLSNAPATFQGLMNEIFRPYLRKFVLVFFDDILVYSKDLKSHVEHLRIVMKVLEEHQLFANLKKCSFAQSQVDYLGHIISADGVSTDPSKTTAMSRWPVPRTIKELRGFLGLTGYYRRFVQGYGAITRPLTELLRKDCFEWSLAAQEAFDMLKKAMTSAPVLSLPNFTKVFVVEADASGFGLGAVLMQDKKPIAFFSHGLTAREQLKPAYERELMAIVLAIQKWKHYLLGIRFVVHTDQKSLKFLLEQRDVSMDYQKWLVKLLPYDFEILYKPGIDNKAADGLSRISQAALTVSRMDLFALTVPSVLQLQDIYRDIDESDELQKLLSEDPQSLAHKGYTIKEGKLWYKNRLVLPSDSKFIPLILEVFHNSQLGGHSGVLKTVKRIQLSFHWSGLVKHVQKYVSECAVCQTHKTSTLSLTGLLQPLPIPSKVWEDINMDFVEGLPTSQGLNAILVVVDRLSKYGHFVGLLHPFTAADVATTFVHEVVRLHAGTKLKYNTAFHPETDGQTEVLNRCLETYLRCFASAHPRTWAKFVPWAELWYNTSFHTSLKATPFKVVYGRDPPPLLQYEAHSTQNFELEKMLVERDLMLTDIKAHLVHAQQLMKNNADKHRRDVEFAVDSWVYLELRPYRQQSVVCQKLSAKFFGPFKVLERVGKAAYRLELPAESKIHPVFHVSQLKQVLGSHHQVLPLPSSFSAQDELVLSPEAVVDTPYNQEGKLEALVVWRGLPPHETSWENFKELQRQFPLLSLEDKLVVEEGGIDRPHQVYVRRNASRGNTADNTCGEMKQTKGFYADLCTNFSCVGFKSSDLEEKANQEMSSQKSSHHKADSKMEQDNNRKAWILQPSNLNFVWGGDSRYWVIPKEPRMPAELKMVSWLEVTGSFDKIEPGKTYRIGFKISFKPDATGWDKAPVFMSAKIGKKGKTVWKRIKSVSQNFGILKGGLEPVNIPDESDGLFEILVSPTALNQDTKLQFGLYEVWTGRWKTGLLIHEAFVQEV</sequence>
<feature type="region of interest" description="Disordered" evidence="16">
    <location>
        <begin position="1434"/>
        <end position="1465"/>
    </location>
</feature>
<feature type="compositionally biased region" description="Polar residues" evidence="16">
    <location>
        <begin position="23"/>
        <end position="33"/>
    </location>
</feature>
<dbReference type="FunFam" id="3.10.10.10:FF:000007">
    <property type="entry name" value="Retrovirus-related Pol polyprotein from transposon 17.6-like Protein"/>
    <property type="match status" value="3"/>
</dbReference>
<keyword evidence="8" id="KW-0378">Hydrolase</keyword>
<evidence type="ECO:0000256" key="11">
    <source>
        <dbReference type="ARBA" id="ARBA00022918"/>
    </source>
</evidence>
<evidence type="ECO:0000313" key="21">
    <source>
        <dbReference type="Proteomes" id="UP000694251"/>
    </source>
</evidence>
<keyword evidence="3" id="KW-0548">Nucleotidyltransferase</keyword>
<gene>
    <name evidence="20" type="ORF">ISN44_As01g030690</name>
</gene>
<dbReference type="PANTHER" id="PTHR37984">
    <property type="entry name" value="PROTEIN CBG26694"/>
    <property type="match status" value="1"/>
</dbReference>
<feature type="domain" description="Integrase catalytic" evidence="19">
    <location>
        <begin position="3870"/>
        <end position="4052"/>
    </location>
</feature>
<reference evidence="20 21" key="1">
    <citation type="submission" date="2020-12" db="EMBL/GenBank/DDBJ databases">
        <title>Concerted genomic and epigenomic changes stabilize Arabidopsis allopolyploids.</title>
        <authorList>
            <person name="Chen Z."/>
        </authorList>
    </citation>
    <scope>NUCLEOTIDE SEQUENCE [LARGE SCALE GENOMIC DNA]</scope>
    <source>
        <strain evidence="20">As9502</strain>
        <tissue evidence="20">Leaf</tissue>
    </source>
</reference>
<dbReference type="PROSITE" id="PS50878">
    <property type="entry name" value="RT_POL"/>
    <property type="match status" value="3"/>
</dbReference>
<name>A0A8T2HAQ1_ARASU</name>
<feature type="domain" description="Integrase catalytic" evidence="19">
    <location>
        <begin position="1026"/>
        <end position="1208"/>
    </location>
</feature>
<dbReference type="Pfam" id="PF24626">
    <property type="entry name" value="SH3_Tf2-1"/>
    <property type="match status" value="3"/>
</dbReference>
<dbReference type="CDD" id="cd01647">
    <property type="entry name" value="RT_LTR"/>
    <property type="match status" value="3"/>
</dbReference>
<dbReference type="PANTHER" id="PTHR37984:SF5">
    <property type="entry name" value="PROTEIN NYNRIN-LIKE"/>
    <property type="match status" value="1"/>
</dbReference>
<dbReference type="InterPro" id="IPR041588">
    <property type="entry name" value="Integrase_H2C2"/>
</dbReference>
<feature type="compositionally biased region" description="Polar residues" evidence="16">
    <location>
        <begin position="227"/>
        <end position="243"/>
    </location>
</feature>
<evidence type="ECO:0000256" key="5">
    <source>
        <dbReference type="ARBA" id="ARBA00022723"/>
    </source>
</evidence>
<dbReference type="Pfam" id="PF14299">
    <property type="entry name" value="PP2"/>
    <property type="match status" value="1"/>
</dbReference>
<keyword evidence="6" id="KW-0064">Aspartyl protease</keyword>
<keyword evidence="10" id="KW-0229">DNA integration</keyword>
<dbReference type="InterPro" id="IPR001584">
    <property type="entry name" value="Integrase_cat-core"/>
</dbReference>
<evidence type="ECO:0000256" key="2">
    <source>
        <dbReference type="ARBA" id="ARBA00022679"/>
    </source>
</evidence>
<dbReference type="GO" id="GO:0004519">
    <property type="term" value="F:endonuclease activity"/>
    <property type="evidence" value="ECO:0007669"/>
    <property type="project" value="UniProtKB-KW"/>
</dbReference>
<evidence type="ECO:0000259" key="17">
    <source>
        <dbReference type="PROSITE" id="PS50013"/>
    </source>
</evidence>
<dbReference type="InterPro" id="IPR005162">
    <property type="entry name" value="Retrotrans_gag_dom"/>
</dbReference>
<dbReference type="OrthoDB" id="2013610at2759"/>
<keyword evidence="11" id="KW-0695">RNA-directed DNA polymerase</keyword>
<keyword evidence="5" id="KW-0479">Metal-binding</keyword>
<dbReference type="PROSITE" id="PS50013">
    <property type="entry name" value="CHROMO_2"/>
    <property type="match status" value="3"/>
</dbReference>
<keyword evidence="9" id="KW-0460">Magnesium</keyword>
<feature type="domain" description="Chromo" evidence="17">
    <location>
        <begin position="1349"/>
        <end position="1382"/>
    </location>
</feature>
<dbReference type="CDD" id="cd00303">
    <property type="entry name" value="retropepsin_like"/>
    <property type="match status" value="3"/>
</dbReference>
<dbReference type="Proteomes" id="UP000694251">
    <property type="component" value="Chromosome 1"/>
</dbReference>
<dbReference type="GO" id="GO:0004190">
    <property type="term" value="F:aspartic-type endopeptidase activity"/>
    <property type="evidence" value="ECO:0007669"/>
    <property type="project" value="UniProtKB-KW"/>
</dbReference>
<feature type="domain" description="Reverse transcriptase" evidence="18">
    <location>
        <begin position="3391"/>
        <end position="3570"/>
    </location>
</feature>
<evidence type="ECO:0000256" key="4">
    <source>
        <dbReference type="ARBA" id="ARBA00022722"/>
    </source>
</evidence>
<dbReference type="InterPro" id="IPR000477">
    <property type="entry name" value="RT_dom"/>
</dbReference>
<evidence type="ECO:0000256" key="15">
    <source>
        <dbReference type="ARBA" id="ARBA00023268"/>
    </source>
</evidence>
<dbReference type="GO" id="GO:0003887">
    <property type="term" value="F:DNA-directed DNA polymerase activity"/>
    <property type="evidence" value="ECO:0007669"/>
    <property type="project" value="UniProtKB-KW"/>
</dbReference>
<feature type="domain" description="Integrase catalytic" evidence="19">
    <location>
        <begin position="2448"/>
        <end position="2630"/>
    </location>
</feature>
<dbReference type="Pfam" id="PF17921">
    <property type="entry name" value="Integrase_H2C2"/>
    <property type="match status" value="3"/>
</dbReference>
<dbReference type="GO" id="GO:0006508">
    <property type="term" value="P:proteolysis"/>
    <property type="evidence" value="ECO:0007669"/>
    <property type="project" value="UniProtKB-KW"/>
</dbReference>
<feature type="region of interest" description="Disordered" evidence="16">
    <location>
        <begin position="204"/>
        <end position="254"/>
    </location>
</feature>
<feature type="compositionally biased region" description="Polar residues" evidence="16">
    <location>
        <begin position="2867"/>
        <end position="2877"/>
    </location>
</feature>
<evidence type="ECO:0000256" key="16">
    <source>
        <dbReference type="SAM" id="MobiDB-lite"/>
    </source>
</evidence>
<dbReference type="Pfam" id="PF03732">
    <property type="entry name" value="Retrotrans_gag"/>
    <property type="match status" value="3"/>
</dbReference>